<evidence type="ECO:0000256" key="1">
    <source>
        <dbReference type="SAM" id="MobiDB-lite"/>
    </source>
</evidence>
<feature type="compositionally biased region" description="Basic and acidic residues" evidence="1">
    <location>
        <begin position="103"/>
        <end position="112"/>
    </location>
</feature>
<reference evidence="2" key="1">
    <citation type="journal article" date="2014" name="Int. J. Syst. Evol. Microbiol.">
        <title>Complete genome sequence of Corynebacterium casei LMG S-19264T (=DSM 44701T), isolated from a smear-ripened cheese.</title>
        <authorList>
            <consortium name="US DOE Joint Genome Institute (JGI-PGF)"/>
            <person name="Walter F."/>
            <person name="Albersmeier A."/>
            <person name="Kalinowski J."/>
            <person name="Ruckert C."/>
        </authorList>
    </citation>
    <scope>NUCLEOTIDE SEQUENCE</scope>
    <source>
        <strain evidence="2">VKM Ac-1321</strain>
    </source>
</reference>
<proteinExistence type="predicted"/>
<accession>A0A9W6NTI4</accession>
<evidence type="ECO:0000313" key="3">
    <source>
        <dbReference type="Proteomes" id="UP001143480"/>
    </source>
</evidence>
<keyword evidence="3" id="KW-1185">Reference proteome</keyword>
<comment type="caution">
    <text evidence="2">The sequence shown here is derived from an EMBL/GenBank/DDBJ whole genome shotgun (WGS) entry which is preliminary data.</text>
</comment>
<feature type="region of interest" description="Disordered" evidence="1">
    <location>
        <begin position="96"/>
        <end position="121"/>
    </location>
</feature>
<reference evidence="2" key="2">
    <citation type="submission" date="2023-01" db="EMBL/GenBank/DDBJ databases">
        <authorList>
            <person name="Sun Q."/>
            <person name="Evtushenko L."/>
        </authorList>
    </citation>
    <scope>NUCLEOTIDE SEQUENCE</scope>
    <source>
        <strain evidence="2">VKM Ac-1321</strain>
    </source>
</reference>
<dbReference type="Proteomes" id="UP001143480">
    <property type="component" value="Unassembled WGS sequence"/>
</dbReference>
<gene>
    <name evidence="2" type="ORF">GCM10017581_102030</name>
</gene>
<feature type="compositionally biased region" description="Pro residues" evidence="1">
    <location>
        <begin position="13"/>
        <end position="22"/>
    </location>
</feature>
<organism evidence="2 3">
    <name type="scientific">Dactylosporangium matsuzakiense</name>
    <dbReference type="NCBI Taxonomy" id="53360"/>
    <lineage>
        <taxon>Bacteria</taxon>
        <taxon>Bacillati</taxon>
        <taxon>Actinomycetota</taxon>
        <taxon>Actinomycetes</taxon>
        <taxon>Micromonosporales</taxon>
        <taxon>Micromonosporaceae</taxon>
        <taxon>Dactylosporangium</taxon>
    </lineage>
</organism>
<protein>
    <submittedName>
        <fullName evidence="2">Uncharacterized protein</fullName>
    </submittedName>
</protein>
<evidence type="ECO:0000313" key="2">
    <source>
        <dbReference type="EMBL" id="GLL08441.1"/>
    </source>
</evidence>
<feature type="compositionally biased region" description="Low complexity" evidence="1">
    <location>
        <begin position="23"/>
        <end position="35"/>
    </location>
</feature>
<name>A0A9W6NTI4_9ACTN</name>
<dbReference type="AlphaFoldDB" id="A0A9W6NTI4"/>
<dbReference type="EMBL" id="BSFP01000147">
    <property type="protein sequence ID" value="GLL08441.1"/>
    <property type="molecule type" value="Genomic_DNA"/>
</dbReference>
<feature type="region of interest" description="Disordered" evidence="1">
    <location>
        <begin position="1"/>
        <end position="48"/>
    </location>
</feature>
<dbReference type="RefSeq" id="WP_261965670.1">
    <property type="nucleotide sequence ID" value="NZ_BAAAXA010000001.1"/>
</dbReference>
<sequence length="121" mass="11829">MEIRQLTASTPAAAPPPAPPKTAVPGAATNAAVEAPAPPPKGGLPASQQVLSKLTPGDRAAIAGATGYHLSPTGAVTNVSGAVPPWSFIMAFAASRTAGPPDDTAKPDKAADDGGQIDVTV</sequence>